<protein>
    <submittedName>
        <fullName evidence="2">Uncharacterized protein</fullName>
    </submittedName>
</protein>
<accession>A0ABS5TXS9</accession>
<gene>
    <name evidence="2" type="ORF">KIN34_06350</name>
</gene>
<comment type="caution">
    <text evidence="2">The sequence shown here is derived from an EMBL/GenBank/DDBJ whole genome shotgun (WGS) entry which is preliminary data.</text>
</comment>
<feature type="region of interest" description="Disordered" evidence="1">
    <location>
        <begin position="104"/>
        <end position="137"/>
    </location>
</feature>
<proteinExistence type="predicted"/>
<name>A0ABS5TXS9_9CELL</name>
<evidence type="ECO:0000313" key="2">
    <source>
        <dbReference type="EMBL" id="MBT0993906.1"/>
    </source>
</evidence>
<dbReference type="RefSeq" id="WP_214348237.1">
    <property type="nucleotide sequence ID" value="NZ_JAHBOH010000001.1"/>
</dbReference>
<reference evidence="2 3" key="1">
    <citation type="submission" date="2021-05" db="EMBL/GenBank/DDBJ databases">
        <title>Description of Cellulomonas sp. DKR-3 sp. nov.</title>
        <authorList>
            <person name="Dahal R.H."/>
            <person name="Chaudhary D.K."/>
        </authorList>
    </citation>
    <scope>NUCLEOTIDE SEQUENCE [LARGE SCALE GENOMIC DNA]</scope>
    <source>
        <strain evidence="2 3">DKR-3</strain>
    </source>
</reference>
<sequence length="137" mass="14064">MLTLVPASVPTLTLSGMRWTGIGVDVAGTLIERAEQRGDDRGTALAATSAVIAHRACAALINGQNGDARTLAGLATALRHEALSHDAQAAWDATNECSSELVSTCRPQTTAPLPDASRGGALSSSRRSAGGRSRRGE</sequence>
<dbReference type="Proteomes" id="UP000722125">
    <property type="component" value="Unassembled WGS sequence"/>
</dbReference>
<feature type="compositionally biased region" description="Low complexity" evidence="1">
    <location>
        <begin position="116"/>
        <end position="131"/>
    </location>
</feature>
<evidence type="ECO:0000256" key="1">
    <source>
        <dbReference type="SAM" id="MobiDB-lite"/>
    </source>
</evidence>
<dbReference type="EMBL" id="JAHBOH010000001">
    <property type="protein sequence ID" value="MBT0993906.1"/>
    <property type="molecule type" value="Genomic_DNA"/>
</dbReference>
<organism evidence="2 3">
    <name type="scientific">Cellulomonas fulva</name>
    <dbReference type="NCBI Taxonomy" id="2835530"/>
    <lineage>
        <taxon>Bacteria</taxon>
        <taxon>Bacillati</taxon>
        <taxon>Actinomycetota</taxon>
        <taxon>Actinomycetes</taxon>
        <taxon>Micrococcales</taxon>
        <taxon>Cellulomonadaceae</taxon>
        <taxon>Cellulomonas</taxon>
    </lineage>
</organism>
<evidence type="ECO:0000313" key="3">
    <source>
        <dbReference type="Proteomes" id="UP000722125"/>
    </source>
</evidence>
<keyword evidence="3" id="KW-1185">Reference proteome</keyword>